<keyword evidence="4" id="KW-1185">Reference proteome</keyword>
<dbReference type="RefSeq" id="WP_088554101.1">
    <property type="nucleotide sequence ID" value="NZ_BDGJ01000101.1"/>
</dbReference>
<dbReference type="InterPro" id="IPR012495">
    <property type="entry name" value="TadE-like_dom"/>
</dbReference>
<sequence>MTALKKLRDGDNGQALVELALVLPVLLMLMGGIIETARLTNAYLAVVHGSREGARLGAVGGTDAEIVMQVKRAASPLEPERISVSIYPAEENRTAGEMIEVSVEYSIPLFTPPLNFILTNPYPVKASTVMRVE</sequence>
<feature type="domain" description="TadE-like" evidence="2">
    <location>
        <begin position="13"/>
        <end position="55"/>
    </location>
</feature>
<evidence type="ECO:0000313" key="3">
    <source>
        <dbReference type="EMBL" id="GAW92836.1"/>
    </source>
</evidence>
<dbReference type="AlphaFoldDB" id="A0A1Z5HTG9"/>
<evidence type="ECO:0000256" key="1">
    <source>
        <dbReference type="SAM" id="Phobius"/>
    </source>
</evidence>
<accession>A0A1Z5HTG9</accession>
<dbReference type="EMBL" id="BDGJ01000101">
    <property type="protein sequence ID" value="GAW92836.1"/>
    <property type="molecule type" value="Genomic_DNA"/>
</dbReference>
<reference evidence="4" key="1">
    <citation type="journal article" date="2017" name="Appl. Environ. Microbiol.">
        <title>Genomic analysis of Calderihabitans maritimus KKC1, a thermophilic hydrogenogenic carboxydotrophic bacterium isolated from marine sediment.</title>
        <authorList>
            <person name="Omae K."/>
            <person name="Yoneda Y."/>
            <person name="Fukuyama Y."/>
            <person name="Yoshida T."/>
            <person name="Sako Y."/>
        </authorList>
    </citation>
    <scope>NUCLEOTIDE SEQUENCE [LARGE SCALE GENOMIC DNA]</scope>
    <source>
        <strain evidence="4">KKC1</strain>
    </source>
</reference>
<dbReference type="Proteomes" id="UP000197032">
    <property type="component" value="Unassembled WGS sequence"/>
</dbReference>
<keyword evidence="1" id="KW-0472">Membrane</keyword>
<gene>
    <name evidence="3" type="ORF">KKC1_19850</name>
</gene>
<proteinExistence type="predicted"/>
<dbReference type="OrthoDB" id="1683505at2"/>
<name>A0A1Z5HTG9_9FIRM</name>
<keyword evidence="1" id="KW-1133">Transmembrane helix</keyword>
<evidence type="ECO:0000313" key="4">
    <source>
        <dbReference type="Proteomes" id="UP000197032"/>
    </source>
</evidence>
<keyword evidence="1" id="KW-0812">Transmembrane</keyword>
<dbReference type="Pfam" id="PF07811">
    <property type="entry name" value="TadE"/>
    <property type="match status" value="1"/>
</dbReference>
<evidence type="ECO:0000259" key="2">
    <source>
        <dbReference type="Pfam" id="PF07811"/>
    </source>
</evidence>
<feature type="transmembrane region" description="Helical" evidence="1">
    <location>
        <begin position="15"/>
        <end position="34"/>
    </location>
</feature>
<comment type="caution">
    <text evidence="3">The sequence shown here is derived from an EMBL/GenBank/DDBJ whole genome shotgun (WGS) entry which is preliminary data.</text>
</comment>
<protein>
    <submittedName>
        <fullName evidence="3">TadE-like protein</fullName>
    </submittedName>
</protein>
<organism evidence="3 4">
    <name type="scientific">Calderihabitans maritimus</name>
    <dbReference type="NCBI Taxonomy" id="1246530"/>
    <lineage>
        <taxon>Bacteria</taxon>
        <taxon>Bacillati</taxon>
        <taxon>Bacillota</taxon>
        <taxon>Clostridia</taxon>
        <taxon>Neomoorellales</taxon>
        <taxon>Calderihabitantaceae</taxon>
        <taxon>Calderihabitans</taxon>
    </lineage>
</organism>